<dbReference type="KEGG" id="mpd:MCP_2185"/>
<dbReference type="Pfam" id="PF12682">
    <property type="entry name" value="Flavodoxin_4"/>
    <property type="match status" value="1"/>
</dbReference>
<dbReference type="GO" id="GO:0010181">
    <property type="term" value="F:FMN binding"/>
    <property type="evidence" value="ECO:0007669"/>
    <property type="project" value="InterPro"/>
</dbReference>
<dbReference type="PANTHER" id="PTHR39201">
    <property type="entry name" value="EXPORTED PROTEIN-RELATED"/>
    <property type="match status" value="1"/>
</dbReference>
<protein>
    <recommendedName>
        <fullName evidence="1">Flavodoxin-like domain-containing protein</fullName>
    </recommendedName>
</protein>
<dbReference type="RefSeq" id="WP_012900931.1">
    <property type="nucleotide sequence ID" value="NC_013665.1"/>
</dbReference>
<dbReference type="SUPFAM" id="SSF52218">
    <property type="entry name" value="Flavoproteins"/>
    <property type="match status" value="1"/>
</dbReference>
<organism evidence="2 3">
    <name type="scientific">Methanocella paludicola (strain DSM 17711 / JCM 13418 / NBRC 101707 / SANAE)</name>
    <dbReference type="NCBI Taxonomy" id="304371"/>
    <lineage>
        <taxon>Archaea</taxon>
        <taxon>Methanobacteriati</taxon>
        <taxon>Methanobacteriota</taxon>
        <taxon>Stenosarchaea group</taxon>
        <taxon>Methanomicrobia</taxon>
        <taxon>Methanocellales</taxon>
        <taxon>Methanocellaceae</taxon>
        <taxon>Methanocella</taxon>
    </lineage>
</organism>
<reference evidence="2 3" key="1">
    <citation type="journal article" date="2007" name="Appl. Environ. Microbiol.">
        <title>Isolation of key methanogens for global methane emission from rice paddy fields: a novel isolate affiliated with the clone cluster rice cluster I.</title>
        <authorList>
            <person name="Sakai S."/>
            <person name="Imachi H."/>
            <person name="Sekiguchi Y."/>
            <person name="Ohashi A."/>
            <person name="Harada H."/>
            <person name="Kamagata Y."/>
        </authorList>
    </citation>
    <scope>NUCLEOTIDE SEQUENCE [LARGE SCALE GENOMIC DNA]</scope>
    <source>
        <strain evidence="3">DSM 17711 / JCM 13418 / NBRC 101707 / SANAE</strain>
    </source>
</reference>
<dbReference type="Gene3D" id="3.40.50.360">
    <property type="match status" value="1"/>
</dbReference>
<dbReference type="AlphaFoldDB" id="D1Z0N5"/>
<evidence type="ECO:0000313" key="2">
    <source>
        <dbReference type="EMBL" id="BAI62257.1"/>
    </source>
</evidence>
<dbReference type="InterPro" id="IPR029039">
    <property type="entry name" value="Flavoprotein-like_sf"/>
</dbReference>
<name>D1Z0N5_METPS</name>
<keyword evidence="3" id="KW-1185">Reference proteome</keyword>
<sequence>MKALVVYYSRTGNTRKAGKEIARELGCDVEEIVDTVNRAGPIGFIMAGKQASSKGLTKLKPLTKDPSQYDLVIIGTPVWAATMSSPVRTFIVENKDKLKNVAFFITLGGTGEASTLQGMEEACGKKPMATLTILTSDIKPGAYLDTLKKFVSGLKP</sequence>
<dbReference type="PANTHER" id="PTHR39201:SF1">
    <property type="entry name" value="FLAVODOXIN-LIKE DOMAIN-CONTAINING PROTEIN"/>
    <property type="match status" value="1"/>
</dbReference>
<evidence type="ECO:0000259" key="1">
    <source>
        <dbReference type="Pfam" id="PF12682"/>
    </source>
</evidence>
<gene>
    <name evidence="2" type="ordered locus">MCP_2185</name>
</gene>
<dbReference type="GeneID" id="8682030"/>
<evidence type="ECO:0000313" key="3">
    <source>
        <dbReference type="Proteomes" id="UP000001882"/>
    </source>
</evidence>
<dbReference type="InParanoid" id="D1Z0N5"/>
<dbReference type="EMBL" id="AP011532">
    <property type="protein sequence ID" value="BAI62257.1"/>
    <property type="molecule type" value="Genomic_DNA"/>
</dbReference>
<proteinExistence type="predicted"/>
<dbReference type="OrthoDB" id="73155at2157"/>
<dbReference type="eggNOG" id="arCOG00519">
    <property type="taxonomic scope" value="Archaea"/>
</dbReference>
<dbReference type="Proteomes" id="UP000001882">
    <property type="component" value="Chromosome"/>
</dbReference>
<accession>D1Z0N5</accession>
<dbReference type="InterPro" id="IPR008254">
    <property type="entry name" value="Flavodoxin/NO_synth"/>
</dbReference>
<reference evidence="3" key="3">
    <citation type="journal article" date="2011" name="PLoS ONE">
        <title>Genome sequence of a mesophilic hydrogenotrophic methanogen Methanocella paludicola, the first cultivated representative of the order Methanocellales.</title>
        <authorList>
            <person name="Sakai S."/>
            <person name="Takaki Y."/>
            <person name="Shimamura S."/>
            <person name="Sekine M."/>
            <person name="Tajima T."/>
            <person name="Kosugi H."/>
            <person name="Ichikawa N."/>
            <person name="Tasumi E."/>
            <person name="Hiraki A.T."/>
            <person name="Shimizu A."/>
            <person name="Kato Y."/>
            <person name="Nishiko R."/>
            <person name="Mori K."/>
            <person name="Fujita N."/>
            <person name="Imachi H."/>
            <person name="Takai K."/>
        </authorList>
    </citation>
    <scope>NUCLEOTIDE SEQUENCE [LARGE SCALE GENOMIC DNA]</scope>
    <source>
        <strain evidence="3">DSM 17711 / JCM 13418 / NBRC 101707 / SANAE</strain>
    </source>
</reference>
<reference evidence="2 3" key="2">
    <citation type="journal article" date="2008" name="Int. J. Syst. Evol. Microbiol.">
        <title>Methanocella paludicola gen. nov., sp. nov., a methane-producing archaeon, the first isolate of the lineage 'Rice Cluster I', and proposal of the new archaeal order Methanocellales ord. nov.</title>
        <authorList>
            <person name="Sakai S."/>
            <person name="Imachi H."/>
            <person name="Hanada S."/>
            <person name="Ohashi A."/>
            <person name="Harada H."/>
            <person name="Kamagata Y."/>
        </authorList>
    </citation>
    <scope>NUCLEOTIDE SEQUENCE [LARGE SCALE GENOMIC DNA]</scope>
    <source>
        <strain evidence="3">DSM 17711 / JCM 13418 / NBRC 101707 / SANAE</strain>
    </source>
</reference>
<feature type="domain" description="Flavodoxin-like" evidence="1">
    <location>
        <begin position="2"/>
        <end position="125"/>
    </location>
</feature>